<evidence type="ECO:0000313" key="2">
    <source>
        <dbReference type="Proteomes" id="UP000593565"/>
    </source>
</evidence>
<dbReference type="EMBL" id="JAAGNN010000003">
    <property type="protein sequence ID" value="KAF4091642.1"/>
    <property type="molecule type" value="Genomic_DNA"/>
</dbReference>
<protein>
    <submittedName>
        <fullName evidence="1">Uncharacterized protein</fullName>
    </submittedName>
</protein>
<name>A0A7J6B9B3_AMEME</name>
<gene>
    <name evidence="1" type="ORF">AMELA_G00039230</name>
</gene>
<proteinExistence type="predicted"/>
<evidence type="ECO:0000313" key="1">
    <source>
        <dbReference type="EMBL" id="KAF4091642.1"/>
    </source>
</evidence>
<reference evidence="1 2" key="1">
    <citation type="submission" date="2020-02" db="EMBL/GenBank/DDBJ databases">
        <title>A chromosome-scale genome assembly of the black bullhead catfish (Ameiurus melas).</title>
        <authorList>
            <person name="Wen M."/>
            <person name="Zham M."/>
            <person name="Cabau C."/>
            <person name="Klopp C."/>
            <person name="Donnadieu C."/>
            <person name="Roques C."/>
            <person name="Bouchez O."/>
            <person name="Lampietro C."/>
            <person name="Jouanno E."/>
            <person name="Herpin A."/>
            <person name="Louis A."/>
            <person name="Berthelot C."/>
            <person name="Parey E."/>
            <person name="Roest-Crollius H."/>
            <person name="Braasch I."/>
            <person name="Postlethwait J."/>
            <person name="Robinson-Rechavi M."/>
            <person name="Echchiki A."/>
            <person name="Begum T."/>
            <person name="Montfort J."/>
            <person name="Schartl M."/>
            <person name="Bobe J."/>
            <person name="Guiguen Y."/>
        </authorList>
    </citation>
    <scope>NUCLEOTIDE SEQUENCE [LARGE SCALE GENOMIC DNA]</scope>
    <source>
        <strain evidence="1">M_S1</strain>
        <tissue evidence="1">Blood</tissue>
    </source>
</reference>
<sequence>MVQSQWTRCSKHRTQTEWFTLQISGIKCCQAYVAATRCINRQATPTASSGCSSIINYNWNILDQKKPVT</sequence>
<organism evidence="1 2">
    <name type="scientific">Ameiurus melas</name>
    <name type="common">Black bullhead</name>
    <name type="synonym">Silurus melas</name>
    <dbReference type="NCBI Taxonomy" id="219545"/>
    <lineage>
        <taxon>Eukaryota</taxon>
        <taxon>Metazoa</taxon>
        <taxon>Chordata</taxon>
        <taxon>Craniata</taxon>
        <taxon>Vertebrata</taxon>
        <taxon>Euteleostomi</taxon>
        <taxon>Actinopterygii</taxon>
        <taxon>Neopterygii</taxon>
        <taxon>Teleostei</taxon>
        <taxon>Ostariophysi</taxon>
        <taxon>Siluriformes</taxon>
        <taxon>Ictaluridae</taxon>
        <taxon>Ameiurus</taxon>
    </lineage>
</organism>
<dbReference type="AlphaFoldDB" id="A0A7J6B9B3"/>
<dbReference type="Proteomes" id="UP000593565">
    <property type="component" value="Unassembled WGS sequence"/>
</dbReference>
<accession>A0A7J6B9B3</accession>
<comment type="caution">
    <text evidence="1">The sequence shown here is derived from an EMBL/GenBank/DDBJ whole genome shotgun (WGS) entry which is preliminary data.</text>
</comment>
<keyword evidence="2" id="KW-1185">Reference proteome</keyword>